<keyword evidence="4" id="KW-1185">Reference proteome</keyword>
<dbReference type="Pfam" id="PF05170">
    <property type="entry name" value="AsmA"/>
    <property type="match status" value="1"/>
</dbReference>
<protein>
    <submittedName>
        <fullName evidence="3">AsmA family protein</fullName>
    </submittedName>
</protein>
<reference evidence="3 4" key="1">
    <citation type="submission" date="2019-08" db="EMBL/GenBank/DDBJ databases">
        <title>Genomes of Antarctic Bizionia species.</title>
        <authorList>
            <person name="Bowman J.P."/>
        </authorList>
    </citation>
    <scope>NUCLEOTIDE SEQUENCE [LARGE SCALE GENOMIC DNA]</scope>
    <source>
        <strain evidence="3 4">HFD</strain>
    </source>
</reference>
<dbReference type="GO" id="GO:0090313">
    <property type="term" value="P:regulation of protein targeting to membrane"/>
    <property type="evidence" value="ECO:0007669"/>
    <property type="project" value="TreeGrafter"/>
</dbReference>
<proteinExistence type="predicted"/>
<evidence type="ECO:0000313" key="3">
    <source>
        <dbReference type="EMBL" id="TYB73964.1"/>
    </source>
</evidence>
<name>A0A8H2LCB5_9FLAO</name>
<sequence length="905" mass="99206">MKKILKITGITLLIIVLLLVAAPFVFQSQIKDMARNFINNSVNAKVEFADVSLSFLSSFPQANVTVDDLVITNFAPFEGETLASIKSLSFDMSVKELFKKADDAPIKINAIQLNETLLTLKTNTYGDVNWDIAKVTDATVTKPEDSKNNFTLDIESYGIKNSALTYLDEQANIKMYITELNHSGKGRFSETLSELVTHTEANVTFSMDSTEYLSNNRVKLEALIDLDLEHSKYTFKENKALINNLPIEFQGHIQLLENGQDIDITFQNPGSTFKDFLAVIPETYSKNISNVQTTGNFKINGKIKGQVTETTIPTLDIKILSNNASFKYPDLPKRVDNISIDASILNTTGTIDDTYVDIKTLNFRIDKDVFKASASLKNLTKNMLVNAQLDGILNLANISQAYPIALKNELKGIIKANVNTSFDMNAIETNAYERIKNTGRVELSDFVFASADIVNPIEIYRAEINFKPGTITLDNFKAKTGQSDLDATGTINNLLGFVLSDKKLKGNFNVTSNRFVVSDFMIEGGTNQPVNQSTEPATSLKIPAFLDCNITVNAKTVIYDNIKLTNVKGALALQDEQALLNEVSSDVFKGNLTMSGSIDTRNKTPKFNMDLGMKNFDIAESFNGLDMLKNIAPVANALQGKLNSAITLSGDLGNDFTPIMSTISGGALAELLTTKVEPKNAKLLSALNGALSFIDFDNLDLKDLQTSLKFENGQVHISPFNLSYKDIGITVDGSHGFDKTMNYNAVFNVPAKYLGSDVNRLIGKINDNEVNKISIPITASINGTFTNPKINTDLTSGVKNLTQQLIEIEKQKLISSGKDKIKDIIGNAIGGNSASTKDSTTTKNNAPIKEAIKDILSGNSGSGQNNTKDSTESTKNPVKDILNLFGKNRKKKQESEQITVKDTVY</sequence>
<dbReference type="PANTHER" id="PTHR30441:SF8">
    <property type="entry name" value="DUF748 DOMAIN-CONTAINING PROTEIN"/>
    <property type="match status" value="1"/>
</dbReference>
<feature type="region of interest" description="Disordered" evidence="1">
    <location>
        <begin position="854"/>
        <end position="878"/>
    </location>
</feature>
<accession>A0A8H2LCB5</accession>
<gene>
    <name evidence="3" type="ORF">ES676_09490</name>
</gene>
<evidence type="ECO:0000259" key="2">
    <source>
        <dbReference type="Pfam" id="PF05170"/>
    </source>
</evidence>
<feature type="domain" description="AsmA" evidence="2">
    <location>
        <begin position="1"/>
        <end position="650"/>
    </location>
</feature>
<dbReference type="InterPro" id="IPR007844">
    <property type="entry name" value="AsmA"/>
</dbReference>
<comment type="caution">
    <text evidence="3">The sequence shown here is derived from an EMBL/GenBank/DDBJ whole genome shotgun (WGS) entry which is preliminary data.</text>
</comment>
<dbReference type="AlphaFoldDB" id="A0A8H2LCB5"/>
<organism evidence="3 4">
    <name type="scientific">Bizionia saleffrena</name>
    <dbReference type="NCBI Taxonomy" id="291189"/>
    <lineage>
        <taxon>Bacteria</taxon>
        <taxon>Pseudomonadati</taxon>
        <taxon>Bacteroidota</taxon>
        <taxon>Flavobacteriia</taxon>
        <taxon>Flavobacteriales</taxon>
        <taxon>Flavobacteriaceae</taxon>
        <taxon>Bizionia</taxon>
    </lineage>
</organism>
<dbReference type="RefSeq" id="WP_148370085.1">
    <property type="nucleotide sequence ID" value="NZ_VSKM01000008.1"/>
</dbReference>
<dbReference type="GO" id="GO:0005886">
    <property type="term" value="C:plasma membrane"/>
    <property type="evidence" value="ECO:0007669"/>
    <property type="project" value="TreeGrafter"/>
</dbReference>
<feature type="compositionally biased region" description="Polar residues" evidence="1">
    <location>
        <begin position="857"/>
        <end position="876"/>
    </location>
</feature>
<evidence type="ECO:0000256" key="1">
    <source>
        <dbReference type="SAM" id="MobiDB-lite"/>
    </source>
</evidence>
<dbReference type="InterPro" id="IPR052894">
    <property type="entry name" value="AsmA-related"/>
</dbReference>
<dbReference type="EMBL" id="VSKM01000008">
    <property type="protein sequence ID" value="TYB73964.1"/>
    <property type="molecule type" value="Genomic_DNA"/>
</dbReference>
<evidence type="ECO:0000313" key="4">
    <source>
        <dbReference type="Proteomes" id="UP000323324"/>
    </source>
</evidence>
<dbReference type="PANTHER" id="PTHR30441">
    <property type="entry name" value="DUF748 DOMAIN-CONTAINING PROTEIN"/>
    <property type="match status" value="1"/>
</dbReference>
<dbReference type="Proteomes" id="UP000323324">
    <property type="component" value="Unassembled WGS sequence"/>
</dbReference>